<evidence type="ECO:0000313" key="2">
    <source>
        <dbReference type="EMBL" id="QHT78337.1"/>
    </source>
</evidence>
<name>A0A6C0HD96_9ZZZZ</name>
<dbReference type="EMBL" id="MN739930">
    <property type="protein sequence ID" value="QHT78337.1"/>
    <property type="molecule type" value="Genomic_DNA"/>
</dbReference>
<feature type="coiled-coil region" evidence="1">
    <location>
        <begin position="41"/>
        <end position="102"/>
    </location>
</feature>
<reference evidence="2" key="1">
    <citation type="journal article" date="2020" name="Nature">
        <title>Giant virus diversity and host interactions through global metagenomics.</title>
        <authorList>
            <person name="Schulz F."/>
            <person name="Roux S."/>
            <person name="Paez-Espino D."/>
            <person name="Jungbluth S."/>
            <person name="Walsh D.A."/>
            <person name="Denef V.J."/>
            <person name="McMahon K.D."/>
            <person name="Konstantinidis K.T."/>
            <person name="Eloe-Fadrosh E.A."/>
            <person name="Kyrpides N.C."/>
            <person name="Woyke T."/>
        </authorList>
    </citation>
    <scope>NUCLEOTIDE SEQUENCE</scope>
    <source>
        <strain evidence="2">GVMAG-M-3300023179-91</strain>
    </source>
</reference>
<accession>A0A6C0HD96</accession>
<organism evidence="2">
    <name type="scientific">viral metagenome</name>
    <dbReference type="NCBI Taxonomy" id="1070528"/>
    <lineage>
        <taxon>unclassified sequences</taxon>
        <taxon>metagenomes</taxon>
        <taxon>organismal metagenomes</taxon>
    </lineage>
</organism>
<dbReference type="Pfam" id="PF04947">
    <property type="entry name" value="Pox_VLTF3"/>
    <property type="match status" value="1"/>
</dbReference>
<sequence length="394" mass="46795">MPSFKPKTTKKIKVNKKNSTTLDGKHREFVNEFVKDEIDKIPTLKIERKELRTKLENHNLQYTADQTQLLTIEQIMEYKDRIEEINESIKSLKNKKMEYFLDNSKYIFDYFENKKNISNGVESQIKTGNKNKLLDTFFKINKEGENSSKGIESKNNSIFSKYLSNIDESFLDINAFLTPTDVCQACFKGELIPMDDEGVLICNNCSTNVQYLIENEKPSYKEPPKEVCFYAYKKINHFKEILAQFQGKETTQIPPDVIENLKQQIKKERIDVNKLTYYETKGLLKKLGYNKYYEHINFIKDKLGIKPPIISQDLEETLCNFFMEIQYPYAKHCPDYRVNFLHYYYVLYKLFELLGENHYLPEIPMLKDREKLIEQDTIWKRICEELDWEFIATV</sequence>
<evidence type="ECO:0000256" key="1">
    <source>
        <dbReference type="SAM" id="Coils"/>
    </source>
</evidence>
<protein>
    <submittedName>
        <fullName evidence="2">Uncharacterized protein</fullName>
    </submittedName>
</protein>
<dbReference type="GO" id="GO:0046782">
    <property type="term" value="P:regulation of viral transcription"/>
    <property type="evidence" value="ECO:0007669"/>
    <property type="project" value="InterPro"/>
</dbReference>
<keyword evidence="1" id="KW-0175">Coiled coil</keyword>
<proteinExistence type="predicted"/>
<dbReference type="AlphaFoldDB" id="A0A6C0HD96"/>
<dbReference type="InterPro" id="IPR007031">
    <property type="entry name" value="Poxvirus_VLTF3"/>
</dbReference>